<organism evidence="2 3">
    <name type="scientific">Xylella taiwanensis</name>
    <dbReference type="NCBI Taxonomy" id="1444770"/>
    <lineage>
        <taxon>Bacteria</taxon>
        <taxon>Pseudomonadati</taxon>
        <taxon>Pseudomonadota</taxon>
        <taxon>Gammaproteobacteria</taxon>
        <taxon>Lysobacterales</taxon>
        <taxon>Lysobacteraceae</taxon>
        <taxon>Xylella</taxon>
    </lineage>
</organism>
<reference evidence="2 3" key="1">
    <citation type="journal article" date="2014" name="Genome Announc.">
        <title>Draft Genome Sequence of Xylella fastidiosa Pear Leaf Scorch Strain in Taiwan.</title>
        <authorList>
            <person name="Su C.C."/>
            <person name="Deng W.L."/>
            <person name="Jan F.J."/>
            <person name="Chang C.J."/>
            <person name="Huang H."/>
            <person name="Chen J."/>
        </authorList>
    </citation>
    <scope>NUCLEOTIDE SEQUENCE [LARGE SCALE GENOMIC DNA]</scope>
    <source>
        <strain evidence="2 3">PLS229</strain>
    </source>
</reference>
<keyword evidence="1" id="KW-0812">Transmembrane</keyword>
<dbReference type="Proteomes" id="UP000020406">
    <property type="component" value="Unassembled WGS sequence"/>
</dbReference>
<dbReference type="KEGG" id="xtw:AB672_07970"/>
<proteinExistence type="predicted"/>
<keyword evidence="1" id="KW-1133">Transmembrane helix</keyword>
<evidence type="ECO:0000313" key="2">
    <source>
        <dbReference type="EMBL" id="EWS77628.1"/>
    </source>
</evidence>
<dbReference type="EMBL" id="JDSQ01000017">
    <property type="protein sequence ID" value="EWS77628.1"/>
    <property type="molecule type" value="Genomic_DNA"/>
</dbReference>
<comment type="caution">
    <text evidence="2">The sequence shown here is derived from an EMBL/GenBank/DDBJ whole genome shotgun (WGS) entry which is preliminary data.</text>
</comment>
<evidence type="ECO:0000256" key="1">
    <source>
        <dbReference type="SAM" id="Phobius"/>
    </source>
</evidence>
<protein>
    <submittedName>
        <fullName evidence="2">Uncharacterized protein</fullName>
    </submittedName>
</protein>
<keyword evidence="1" id="KW-0472">Membrane</keyword>
<accession>Z9JI09</accession>
<gene>
    <name evidence="2" type="ORF">AF72_10065</name>
</gene>
<name>Z9JI09_9GAMM</name>
<sequence length="86" mass="9942">MIANALFYFADAKLVQLGSVVCEVMFLAIGVYPLMGWCDAMRNWIDLLLNMKLGEILRQRLYCKKFWVVYTTTKGSLTTILPVMHY</sequence>
<feature type="transmembrane region" description="Helical" evidence="1">
    <location>
        <begin position="14"/>
        <end position="35"/>
    </location>
</feature>
<dbReference type="AlphaFoldDB" id="Z9JI09"/>
<evidence type="ECO:0000313" key="3">
    <source>
        <dbReference type="Proteomes" id="UP000020406"/>
    </source>
</evidence>